<dbReference type="GeneTree" id="ENSGT00940000163933"/>
<dbReference type="GO" id="GO:0016887">
    <property type="term" value="F:ATP hydrolysis activity"/>
    <property type="evidence" value="ECO:0007669"/>
    <property type="project" value="InterPro"/>
</dbReference>
<dbReference type="InterPro" id="IPR026082">
    <property type="entry name" value="ABCA"/>
</dbReference>
<keyword evidence="8" id="KW-0445">Lipid transport</keyword>
<evidence type="ECO:0000256" key="6">
    <source>
        <dbReference type="ARBA" id="ARBA00022840"/>
    </source>
</evidence>
<evidence type="ECO:0000259" key="13">
    <source>
        <dbReference type="PROSITE" id="PS50893"/>
    </source>
</evidence>
<name>A0A8D2DXH5_SCIVU</name>
<keyword evidence="5" id="KW-0547">Nucleotide-binding</keyword>
<feature type="transmembrane region" description="Helical" evidence="12">
    <location>
        <begin position="841"/>
        <end position="858"/>
    </location>
</feature>
<keyword evidence="2" id="KW-0813">Transport</keyword>
<dbReference type="Gene3D" id="3.40.50.300">
    <property type="entry name" value="P-loop containing nucleotide triphosphate hydrolases"/>
    <property type="match status" value="2"/>
</dbReference>
<comment type="catalytic activity">
    <reaction evidence="11">
        <text>cholesterol(in) + ATP + H2O = cholesterol(out) + ADP + phosphate + H(+)</text>
        <dbReference type="Rhea" id="RHEA:39051"/>
        <dbReference type="ChEBI" id="CHEBI:15377"/>
        <dbReference type="ChEBI" id="CHEBI:15378"/>
        <dbReference type="ChEBI" id="CHEBI:16113"/>
        <dbReference type="ChEBI" id="CHEBI:30616"/>
        <dbReference type="ChEBI" id="CHEBI:43474"/>
        <dbReference type="ChEBI" id="CHEBI:456216"/>
    </reaction>
    <physiologicalReaction direction="left-to-right" evidence="11">
        <dbReference type="Rhea" id="RHEA:39052"/>
    </physiologicalReaction>
</comment>
<feature type="transmembrane region" description="Helical" evidence="12">
    <location>
        <begin position="373"/>
        <end position="391"/>
    </location>
</feature>
<feature type="transmembrane region" description="Helical" evidence="12">
    <location>
        <begin position="1144"/>
        <end position="1163"/>
    </location>
</feature>
<keyword evidence="7 12" id="KW-1133">Transmembrane helix</keyword>
<feature type="domain" description="ABC transporter" evidence="13">
    <location>
        <begin position="520"/>
        <end position="753"/>
    </location>
</feature>
<feature type="transmembrane region" description="Helical" evidence="12">
    <location>
        <begin position="21"/>
        <end position="42"/>
    </location>
</feature>
<proteinExistence type="predicted"/>
<dbReference type="InterPro" id="IPR027417">
    <property type="entry name" value="P-loop_NTPase"/>
</dbReference>
<keyword evidence="10" id="KW-0325">Glycoprotein</keyword>
<evidence type="ECO:0000313" key="15">
    <source>
        <dbReference type="Proteomes" id="UP000694564"/>
    </source>
</evidence>
<dbReference type="Pfam" id="PF00005">
    <property type="entry name" value="ABC_tran"/>
    <property type="match status" value="2"/>
</dbReference>
<dbReference type="PANTHER" id="PTHR19229:SF117">
    <property type="entry name" value="ATP-BINDING CASSETTE SUB-FAMILY A MEMBER 17"/>
    <property type="match status" value="1"/>
</dbReference>
<reference evidence="14" key="1">
    <citation type="submission" date="2025-08" db="UniProtKB">
        <authorList>
            <consortium name="Ensembl"/>
        </authorList>
    </citation>
    <scope>IDENTIFICATION</scope>
</reference>
<dbReference type="SMART" id="SM00382">
    <property type="entry name" value="AAA"/>
    <property type="match status" value="2"/>
</dbReference>
<dbReference type="InterPro" id="IPR013525">
    <property type="entry name" value="ABC2_TM"/>
</dbReference>
<sequence length="1634" mass="185881">MAVFKKLKLLLWKNFILKKRRTLVTVLEVLMPLLFSAVVLYLRFNSVPKKRASTNYSAIDISSLPDFFDQFPVKNKFQLVYIPSKSETLKALTELTLIVKMFLGFPSESSFESYIINDPKAFYILVGIVFDHNFNDSKEPLPLAVKYNLRFSYIQRNFASLKHMFFKEDLEGWCTSFLYPPNLSQEPREFAFTDGGIPGYYKEGFLGIQHAVDKAIMQHHAHNASTDMFERLSVLLQRFPHGPHIQDGFFLVLQNEFPLFLMLSFICIQLIIINTVLLEKERKLKEYMYMMGLNSWLHWVAWFIMFFISVFIAVSVMTILFCTKVENVAVFKNSDPSLIFVFLMCFAIATIFFAFMISTFFQRAHVGTASGGIIFFFTYLPYLYLTFSYYQRSYFEKITSCLFSNVAMAMGARFISIFEAKGMGIQWKNMGSVRGEFSFIQVMLMLLLDSLLYCVITWYVESVFPGKFGTPKPWYFFAMPSYWHGKPIPGTHVLLDMGDPNEAPKTEFMQEEPTDLIRGIEIQHLYKVFHRGRNAHIAVKDLSMNLYRGQITVLLGHNGAGKTTTCSMLTGLISPSSGQAYVNGYEISKDMVQIRKNIGWCPQHDILFDNFTVAEHLTFYAQLKGLSQQKCPEEVKQMLHILNLEDKRNLRCRFLSGGMKRKLSIGIALIAGSKVLILDEPTSGMDAISRRAIWDLLQQQKSDRTILLTTHFMDEADLLGDRIAIMAKGELQCCGSSLFLKQKYGAGYYMTLLKNPYCDKEKLSRLIYHHIPNAVLESSIGEELIYILPKESIHRFESLFTDLEMKQTELGITSFGASVTTMEEVFISILKHERRLSSMKVFIYHCILLCQQFYAMFLKRVTYSRRNWMVMLSVQILVPLVIILLSLTFFNFKMQTMGSVPLQLTLNTYGQTIVPFFVSQNFRLDPQLSDHFADMLIAQGQIPLEVPGPVEEFLLKKAEEEPEGFDRLYVVAASFEDADDHTIVRGLFNNQAYHSPALALTLVDNYLFKLLSGSRASITVSNHPQPQTAMEGPKGHYLVINLLFGVAFLSSSFSMLTVKERRIKAKHIQFISGVYMAAFWFSAMLWDLISFLVSTLLLIVVFLYYKEEAFAHHENTLAVILMLMLYSWAIIPFIYTISFSFDSAGNACAKLVIMLIFLIFIPFTELGYTEISKSLDHTFLILPGHCLGMAFSNLYYNFELQNFSEGHVIQKNIYAWESLGIGKYLAALAISGPVYIILLFLVETKVFRRLKARLSNFFLKQKLVRLLKSASVPEDQDVEEEAKTIKNYLETLRKTNPLVVKEVSKVYNKEVPLLAVNKVSFTVQAKECFGLLGINGAGKTSIFKMLTGQKPITSGNAFVRGLSISSDLGKVRQWIGYCPQFDALLSFMTGRETLVMYARIRGIPERHIRSCVEQILEDLVMFMYADKLVKTYSGGNKRKLSTAIALIGDPAVIFLDEPSTGMDPVARRLLWDTVARARESGKAIVITSHSMEECEALCTRLAIMVQGQFKCLGSPQHLKSKFGSGYSLRAKVRSEGQQEALKEFKAFVDLTFPGSVLEDEHQGMVHYHLPGGDLSWGKVFGILEQAKKKYSLEDYSVNQVSLEDIFLNFASPVPPTQGVGSSFRGLVENPGASQ</sequence>
<dbReference type="InterPro" id="IPR003439">
    <property type="entry name" value="ABC_transporter-like_ATP-bd"/>
</dbReference>
<feature type="transmembrane region" description="Helical" evidence="12">
    <location>
        <begin position="439"/>
        <end position="460"/>
    </location>
</feature>
<dbReference type="GO" id="GO:0140359">
    <property type="term" value="F:ABC-type transporter activity"/>
    <property type="evidence" value="ECO:0007669"/>
    <property type="project" value="InterPro"/>
</dbReference>
<accession>A0A8D2DXH5</accession>
<dbReference type="GO" id="GO:0005524">
    <property type="term" value="F:ATP binding"/>
    <property type="evidence" value="ECO:0007669"/>
    <property type="project" value="UniProtKB-KW"/>
</dbReference>
<evidence type="ECO:0000256" key="9">
    <source>
        <dbReference type="ARBA" id="ARBA00023136"/>
    </source>
</evidence>
<evidence type="ECO:0000256" key="8">
    <source>
        <dbReference type="ARBA" id="ARBA00023055"/>
    </source>
</evidence>
<evidence type="ECO:0000256" key="5">
    <source>
        <dbReference type="ARBA" id="ARBA00022741"/>
    </source>
</evidence>
<dbReference type="PROSITE" id="PS00211">
    <property type="entry name" value="ABC_TRANSPORTER_1"/>
    <property type="match status" value="1"/>
</dbReference>
<dbReference type="FunFam" id="3.40.50.300:FF:000327">
    <property type="entry name" value="ATP-binding cassette sub-family A member 3"/>
    <property type="match status" value="1"/>
</dbReference>
<feature type="transmembrane region" description="Helical" evidence="12">
    <location>
        <begin position="1224"/>
        <end position="1242"/>
    </location>
</feature>
<dbReference type="GO" id="GO:0005319">
    <property type="term" value="F:lipid transporter activity"/>
    <property type="evidence" value="ECO:0007669"/>
    <property type="project" value="TreeGrafter"/>
</dbReference>
<dbReference type="PANTHER" id="PTHR19229">
    <property type="entry name" value="ATP-BINDING CASSETTE TRANSPORTER SUBFAMILY A ABCA"/>
    <property type="match status" value="1"/>
</dbReference>
<feature type="transmembrane region" description="Helical" evidence="12">
    <location>
        <begin position="1088"/>
        <end position="1105"/>
    </location>
</feature>
<evidence type="ECO:0000256" key="1">
    <source>
        <dbReference type="ARBA" id="ARBA00004127"/>
    </source>
</evidence>
<reference evidence="14" key="2">
    <citation type="submission" date="2025-09" db="UniProtKB">
        <authorList>
            <consortium name="Ensembl"/>
        </authorList>
    </citation>
    <scope>IDENTIFICATION</scope>
</reference>
<evidence type="ECO:0000256" key="10">
    <source>
        <dbReference type="ARBA" id="ARBA00023180"/>
    </source>
</evidence>
<dbReference type="InterPro" id="IPR056264">
    <property type="entry name" value="R2_ABCA1-4-like"/>
</dbReference>
<keyword evidence="15" id="KW-1185">Reference proteome</keyword>
<organism evidence="14 15">
    <name type="scientific">Sciurus vulgaris</name>
    <name type="common">Eurasian red squirrel</name>
    <dbReference type="NCBI Taxonomy" id="55149"/>
    <lineage>
        <taxon>Eukaryota</taxon>
        <taxon>Metazoa</taxon>
        <taxon>Chordata</taxon>
        <taxon>Craniata</taxon>
        <taxon>Vertebrata</taxon>
        <taxon>Euteleostomi</taxon>
        <taxon>Mammalia</taxon>
        <taxon>Eutheria</taxon>
        <taxon>Euarchontoglires</taxon>
        <taxon>Glires</taxon>
        <taxon>Rodentia</taxon>
        <taxon>Sciuromorpha</taxon>
        <taxon>Sciuridae</taxon>
        <taxon>Sciurinae</taxon>
        <taxon>Sciurini</taxon>
        <taxon>Sciurus</taxon>
    </lineage>
</organism>
<evidence type="ECO:0000256" key="2">
    <source>
        <dbReference type="ARBA" id="ARBA00022448"/>
    </source>
</evidence>
<evidence type="ECO:0000256" key="11">
    <source>
        <dbReference type="ARBA" id="ARBA00050894"/>
    </source>
</evidence>
<protein>
    <recommendedName>
        <fullName evidence="13">ABC transporter domain-containing protein</fullName>
    </recommendedName>
</protein>
<feature type="transmembrane region" description="Helical" evidence="12">
    <location>
        <begin position="1037"/>
        <end position="1058"/>
    </location>
</feature>
<evidence type="ECO:0000256" key="12">
    <source>
        <dbReference type="SAM" id="Phobius"/>
    </source>
</evidence>
<dbReference type="Ensembl" id="ENSSVLT00005034643.1">
    <property type="protein sequence ID" value="ENSSVLP00005031196.1"/>
    <property type="gene ID" value="ENSSVLG00005024273.1"/>
</dbReference>
<keyword evidence="4" id="KW-0677">Repeat</keyword>
<evidence type="ECO:0000313" key="14">
    <source>
        <dbReference type="Ensembl" id="ENSSVLP00005031196.1"/>
    </source>
</evidence>
<dbReference type="CDD" id="cd03263">
    <property type="entry name" value="ABC_subfamily_A"/>
    <property type="match status" value="2"/>
</dbReference>
<evidence type="ECO:0000256" key="3">
    <source>
        <dbReference type="ARBA" id="ARBA00022692"/>
    </source>
</evidence>
<dbReference type="Pfam" id="PF12698">
    <property type="entry name" value="ABC2_membrane_3"/>
    <property type="match status" value="2"/>
</dbReference>
<dbReference type="InterPro" id="IPR017871">
    <property type="entry name" value="ABC_transporter-like_CS"/>
</dbReference>
<feature type="transmembrane region" description="Helical" evidence="12">
    <location>
        <begin position="870"/>
        <end position="892"/>
    </location>
</feature>
<dbReference type="Proteomes" id="UP000694564">
    <property type="component" value="Chromosome 18"/>
</dbReference>
<feature type="transmembrane region" description="Helical" evidence="12">
    <location>
        <begin position="339"/>
        <end position="361"/>
    </location>
</feature>
<dbReference type="InterPro" id="IPR003593">
    <property type="entry name" value="AAA+_ATPase"/>
</dbReference>
<keyword evidence="6" id="KW-0067">ATP-binding</keyword>
<dbReference type="Pfam" id="PF23321">
    <property type="entry name" value="R1_ABCA1"/>
    <property type="match status" value="1"/>
</dbReference>
<comment type="subcellular location">
    <subcellularLocation>
        <location evidence="1">Endomembrane system</location>
        <topology evidence="1">Multi-pass membrane protein</topology>
    </subcellularLocation>
</comment>
<feature type="transmembrane region" description="Helical" evidence="12">
    <location>
        <begin position="397"/>
        <end position="418"/>
    </location>
</feature>
<dbReference type="GO" id="GO:0016020">
    <property type="term" value="C:membrane"/>
    <property type="evidence" value="ECO:0007669"/>
    <property type="project" value="InterPro"/>
</dbReference>
<feature type="transmembrane region" description="Helical" evidence="12">
    <location>
        <begin position="257"/>
        <end position="278"/>
    </location>
</feature>
<feature type="transmembrane region" description="Helical" evidence="12">
    <location>
        <begin position="1175"/>
        <end position="1196"/>
    </location>
</feature>
<evidence type="ECO:0000256" key="4">
    <source>
        <dbReference type="ARBA" id="ARBA00022737"/>
    </source>
</evidence>
<feature type="transmembrane region" description="Helical" evidence="12">
    <location>
        <begin position="1117"/>
        <end position="1138"/>
    </location>
</feature>
<dbReference type="FunFam" id="3.40.50.300:FF:000465">
    <property type="entry name" value="ATP-binding cassette, sub-family A (ABC1), member 3"/>
    <property type="match status" value="1"/>
</dbReference>
<dbReference type="SUPFAM" id="SSF52540">
    <property type="entry name" value="P-loop containing nucleoside triphosphate hydrolases"/>
    <property type="match status" value="2"/>
</dbReference>
<evidence type="ECO:0000256" key="7">
    <source>
        <dbReference type="ARBA" id="ARBA00022989"/>
    </source>
</evidence>
<feature type="transmembrane region" description="Helical" evidence="12">
    <location>
        <begin position="299"/>
        <end position="319"/>
    </location>
</feature>
<keyword evidence="9 12" id="KW-0472">Membrane</keyword>
<dbReference type="PROSITE" id="PS50893">
    <property type="entry name" value="ABC_TRANSPORTER_2"/>
    <property type="match status" value="2"/>
</dbReference>
<dbReference type="GO" id="GO:0012505">
    <property type="term" value="C:endomembrane system"/>
    <property type="evidence" value="ECO:0007669"/>
    <property type="project" value="UniProtKB-SubCell"/>
</dbReference>
<keyword evidence="3 12" id="KW-0812">Transmembrane</keyword>
<feature type="domain" description="ABC transporter" evidence="13">
    <location>
        <begin position="1298"/>
        <end position="1531"/>
    </location>
</feature>
<dbReference type="GO" id="GO:0005737">
    <property type="term" value="C:cytoplasm"/>
    <property type="evidence" value="ECO:0007669"/>
    <property type="project" value="UniProtKB-ARBA"/>
</dbReference>